<dbReference type="EMBL" id="JBDLBR010000001">
    <property type="protein sequence ID" value="MEN7535998.1"/>
    <property type="molecule type" value="Genomic_DNA"/>
</dbReference>
<feature type="active site" description="Nucleophile" evidence="4">
    <location>
        <position position="48"/>
    </location>
</feature>
<evidence type="ECO:0000259" key="5">
    <source>
        <dbReference type="PROSITE" id="PS51635"/>
    </source>
</evidence>
<evidence type="ECO:0000256" key="2">
    <source>
        <dbReference type="ARBA" id="ARBA00022963"/>
    </source>
</evidence>
<gene>
    <name evidence="6" type="ORF">ABDJ38_02275</name>
</gene>
<dbReference type="Proteomes" id="UP001484535">
    <property type="component" value="Unassembled WGS sequence"/>
</dbReference>
<protein>
    <submittedName>
        <fullName evidence="6">Patatin-like phospholipase family protein</fullName>
    </submittedName>
</protein>
<comment type="caution">
    <text evidence="6">The sequence shown here is derived from an EMBL/GenBank/DDBJ whole genome shotgun (WGS) entry which is preliminary data.</text>
</comment>
<feature type="domain" description="PNPLA" evidence="5">
    <location>
        <begin position="15"/>
        <end position="219"/>
    </location>
</feature>
<dbReference type="InterPro" id="IPR050301">
    <property type="entry name" value="NTE"/>
</dbReference>
<dbReference type="InterPro" id="IPR021095">
    <property type="entry name" value="DUF3734"/>
</dbReference>
<keyword evidence="2 4" id="KW-0442">Lipid degradation</keyword>
<feature type="short sequence motif" description="DGA/G" evidence="4">
    <location>
        <begin position="206"/>
        <end position="208"/>
    </location>
</feature>
<dbReference type="InterPro" id="IPR016035">
    <property type="entry name" value="Acyl_Trfase/lysoPLipase"/>
</dbReference>
<dbReference type="SUPFAM" id="SSF52151">
    <property type="entry name" value="FabD/lysophospholipase-like"/>
    <property type="match status" value="1"/>
</dbReference>
<organism evidence="6 7">
    <name type="scientific">Aurantiacibacter flavus</name>
    <dbReference type="NCBI Taxonomy" id="3145232"/>
    <lineage>
        <taxon>Bacteria</taxon>
        <taxon>Pseudomonadati</taxon>
        <taxon>Pseudomonadota</taxon>
        <taxon>Alphaproteobacteria</taxon>
        <taxon>Sphingomonadales</taxon>
        <taxon>Erythrobacteraceae</taxon>
        <taxon>Aurantiacibacter</taxon>
    </lineage>
</organism>
<dbReference type="PANTHER" id="PTHR14226:SF57">
    <property type="entry name" value="BLR7027 PROTEIN"/>
    <property type="match status" value="1"/>
</dbReference>
<feature type="short sequence motif" description="GXSXG" evidence="4">
    <location>
        <begin position="46"/>
        <end position="50"/>
    </location>
</feature>
<evidence type="ECO:0000313" key="7">
    <source>
        <dbReference type="Proteomes" id="UP001484535"/>
    </source>
</evidence>
<dbReference type="InterPro" id="IPR002641">
    <property type="entry name" value="PNPLA_dom"/>
</dbReference>
<reference evidence="6 7" key="1">
    <citation type="submission" date="2024-05" db="EMBL/GenBank/DDBJ databases">
        <authorList>
            <person name="Park S."/>
        </authorList>
    </citation>
    <scope>NUCLEOTIDE SEQUENCE [LARGE SCALE GENOMIC DNA]</scope>
    <source>
        <strain evidence="6 7">DGU5</strain>
    </source>
</reference>
<evidence type="ECO:0000256" key="4">
    <source>
        <dbReference type="PROSITE-ProRule" id="PRU01161"/>
    </source>
</evidence>
<sequence>MTEASSRSSAPPQVLVLQGGGALGAYQAGVFESLHAEGHHPDWVAGISIGAINSAIIAGNTRDEALGKLRAFWDLVSSELTAIAPADGGPARRWFNEASAALVASVGAPGFFRPRLPGFVAPTALFDGTSIYDTSPLRRTLTELVDFDLLNEGPIRFSVGAVNVLSGNLTWFDNRECRIGPEHIMASGALPPGFPPVEVDGQPYWDGGLVSNTPLQFVIDEEEGTDMTIYQVDLFHTRGAIPEDLSDVSQREKDIRYSSRTRLNTDLLQQIKQLRLAANRLARKLPEEWAKDPDLCELIRHPEPGAVSIMHLINRRELYETFSKDYEFSRATVNEHWRTGVEDARLSLEHPCWTGRDPKRQGMITYDLRNPEGPRVRDAMGTEVANARKGAPTP</sequence>
<keyword evidence="1 4" id="KW-0378">Hydrolase</keyword>
<dbReference type="CDD" id="cd07209">
    <property type="entry name" value="Pat_hypo_Ecoli_Z1214_like"/>
    <property type="match status" value="1"/>
</dbReference>
<keyword evidence="7" id="KW-1185">Reference proteome</keyword>
<keyword evidence="3 4" id="KW-0443">Lipid metabolism</keyword>
<feature type="active site" description="Proton acceptor" evidence="4">
    <location>
        <position position="206"/>
    </location>
</feature>
<dbReference type="Pfam" id="PF01734">
    <property type="entry name" value="Patatin"/>
    <property type="match status" value="1"/>
</dbReference>
<dbReference type="Pfam" id="PF12536">
    <property type="entry name" value="DUF3734"/>
    <property type="match status" value="1"/>
</dbReference>
<dbReference type="Gene3D" id="3.40.1090.10">
    <property type="entry name" value="Cytosolic phospholipase A2 catalytic domain"/>
    <property type="match status" value="2"/>
</dbReference>
<evidence type="ECO:0000256" key="3">
    <source>
        <dbReference type="ARBA" id="ARBA00023098"/>
    </source>
</evidence>
<accession>A0ABV0CSZ5</accession>
<evidence type="ECO:0000256" key="1">
    <source>
        <dbReference type="ARBA" id="ARBA00022801"/>
    </source>
</evidence>
<dbReference type="PANTHER" id="PTHR14226">
    <property type="entry name" value="NEUROPATHY TARGET ESTERASE/SWISS CHEESE D.MELANOGASTER"/>
    <property type="match status" value="1"/>
</dbReference>
<evidence type="ECO:0000313" key="6">
    <source>
        <dbReference type="EMBL" id="MEN7535998.1"/>
    </source>
</evidence>
<name>A0ABV0CSZ5_9SPHN</name>
<feature type="short sequence motif" description="GXGXXG" evidence="4">
    <location>
        <begin position="19"/>
        <end position="24"/>
    </location>
</feature>
<proteinExistence type="predicted"/>
<dbReference type="PROSITE" id="PS51635">
    <property type="entry name" value="PNPLA"/>
    <property type="match status" value="1"/>
</dbReference>